<dbReference type="InterPro" id="IPR003615">
    <property type="entry name" value="HNH_nuc"/>
</dbReference>
<dbReference type="CDD" id="cd00085">
    <property type="entry name" value="HNHc"/>
    <property type="match status" value="1"/>
</dbReference>
<dbReference type="EMBL" id="MN739520">
    <property type="protein sequence ID" value="QHT10375.1"/>
    <property type="molecule type" value="Genomic_DNA"/>
</dbReference>
<dbReference type="SMART" id="SM00507">
    <property type="entry name" value="HNHc"/>
    <property type="match status" value="1"/>
</dbReference>
<dbReference type="InterPro" id="IPR002711">
    <property type="entry name" value="HNH"/>
</dbReference>
<keyword evidence="1" id="KW-1133">Transmembrane helix</keyword>
<dbReference type="Gene3D" id="1.10.30.50">
    <property type="match status" value="1"/>
</dbReference>
<name>A0A6C0D3V0_9ZZZZ</name>
<dbReference type="GO" id="GO:0008270">
    <property type="term" value="F:zinc ion binding"/>
    <property type="evidence" value="ECO:0007669"/>
    <property type="project" value="InterPro"/>
</dbReference>
<accession>A0A6C0D3V0</accession>
<feature type="domain" description="HNH nuclease" evidence="2">
    <location>
        <begin position="112"/>
        <end position="164"/>
    </location>
</feature>
<organism evidence="3">
    <name type="scientific">viral metagenome</name>
    <dbReference type="NCBI Taxonomy" id="1070528"/>
    <lineage>
        <taxon>unclassified sequences</taxon>
        <taxon>metagenomes</taxon>
        <taxon>organismal metagenomes</taxon>
    </lineage>
</organism>
<dbReference type="AlphaFoldDB" id="A0A6C0D3V0"/>
<keyword evidence="1" id="KW-0812">Transmembrane</keyword>
<proteinExistence type="predicted"/>
<evidence type="ECO:0000256" key="1">
    <source>
        <dbReference type="SAM" id="Phobius"/>
    </source>
</evidence>
<keyword evidence="1" id="KW-0472">Membrane</keyword>
<reference evidence="3" key="1">
    <citation type="journal article" date="2020" name="Nature">
        <title>Giant virus diversity and host interactions through global metagenomics.</title>
        <authorList>
            <person name="Schulz F."/>
            <person name="Roux S."/>
            <person name="Paez-Espino D."/>
            <person name="Jungbluth S."/>
            <person name="Walsh D.A."/>
            <person name="Denef V.J."/>
            <person name="McMahon K.D."/>
            <person name="Konstantinidis K.T."/>
            <person name="Eloe-Fadrosh E.A."/>
            <person name="Kyrpides N.C."/>
            <person name="Woyke T."/>
        </authorList>
    </citation>
    <scope>NUCLEOTIDE SEQUENCE</scope>
    <source>
        <strain evidence="3">GVMAG-M-3300023174-107</strain>
    </source>
</reference>
<dbReference type="GO" id="GO:0003676">
    <property type="term" value="F:nucleic acid binding"/>
    <property type="evidence" value="ECO:0007669"/>
    <property type="project" value="InterPro"/>
</dbReference>
<evidence type="ECO:0000313" key="3">
    <source>
        <dbReference type="EMBL" id="QHT10375.1"/>
    </source>
</evidence>
<protein>
    <recommendedName>
        <fullName evidence="2">HNH nuclease domain-containing protein</fullName>
    </recommendedName>
</protein>
<evidence type="ECO:0000259" key="2">
    <source>
        <dbReference type="SMART" id="SM00507"/>
    </source>
</evidence>
<dbReference type="GO" id="GO:0004519">
    <property type="term" value="F:endonuclease activity"/>
    <property type="evidence" value="ECO:0007669"/>
    <property type="project" value="InterPro"/>
</dbReference>
<feature type="transmembrane region" description="Helical" evidence="1">
    <location>
        <begin position="33"/>
        <end position="51"/>
    </location>
</feature>
<dbReference type="Pfam" id="PF01844">
    <property type="entry name" value="HNH"/>
    <property type="match status" value="1"/>
</dbReference>
<sequence>MNINLIILLVTGGLLYNAYHENFLFKSFGKYKKYYKMGAIVIGALGFYLIINKNPMKGYSTLQAAQQYINVLPIDRNSKDFLKPFMSLSPEEKAVQRIMTAGKSNKRSVSETKKKFVASNQNWKCNDCKEQLKAWFEVDHIKRLDQGGSNDVDNLVALCRNCHGKKTSMENI</sequence>